<feature type="region of interest" description="Disordered" evidence="1">
    <location>
        <begin position="92"/>
        <end position="113"/>
    </location>
</feature>
<keyword evidence="3" id="KW-1185">Reference proteome</keyword>
<reference evidence="2 3" key="1">
    <citation type="submission" date="2019-03" db="EMBL/GenBank/DDBJ databases">
        <title>First draft genome of Liparis tanakae, snailfish: a comprehensive survey of snailfish specific genes.</title>
        <authorList>
            <person name="Kim W."/>
            <person name="Song I."/>
            <person name="Jeong J.-H."/>
            <person name="Kim D."/>
            <person name="Kim S."/>
            <person name="Ryu S."/>
            <person name="Song J.Y."/>
            <person name="Lee S.K."/>
        </authorList>
    </citation>
    <scope>NUCLEOTIDE SEQUENCE [LARGE SCALE GENOMIC DNA]</scope>
    <source>
        <tissue evidence="2">Muscle</tissue>
    </source>
</reference>
<gene>
    <name evidence="2" type="ORF">EYF80_050078</name>
</gene>
<protein>
    <submittedName>
        <fullName evidence="2">Uncharacterized protein</fullName>
    </submittedName>
</protein>
<evidence type="ECO:0000313" key="3">
    <source>
        <dbReference type="Proteomes" id="UP000314294"/>
    </source>
</evidence>
<dbReference type="EMBL" id="SRLO01001252">
    <property type="protein sequence ID" value="TNN39746.1"/>
    <property type="molecule type" value="Genomic_DNA"/>
</dbReference>
<proteinExistence type="predicted"/>
<feature type="region of interest" description="Disordered" evidence="1">
    <location>
        <begin position="1"/>
        <end position="68"/>
    </location>
</feature>
<evidence type="ECO:0000313" key="2">
    <source>
        <dbReference type="EMBL" id="TNN39746.1"/>
    </source>
</evidence>
<feature type="compositionally biased region" description="Basic and acidic residues" evidence="1">
    <location>
        <begin position="38"/>
        <end position="50"/>
    </location>
</feature>
<sequence>MAKGVAGLEERKRTSARRPVDETRPSRKDTNTAATSPELKDRLHEGHGDRDPEDPEDPETLRTPRGPRTLRILAWGTLRTLGDLEDLDQGHTVKAHASQAGSVEDDKTESSPEFSCWSGSSRFLWDMKGFTIQNPQQVRIVVAPHQPSGF</sequence>
<comment type="caution">
    <text evidence="2">The sequence shown here is derived from an EMBL/GenBank/DDBJ whole genome shotgun (WGS) entry which is preliminary data.</text>
</comment>
<organism evidence="2 3">
    <name type="scientific">Liparis tanakae</name>
    <name type="common">Tanaka's snailfish</name>
    <dbReference type="NCBI Taxonomy" id="230148"/>
    <lineage>
        <taxon>Eukaryota</taxon>
        <taxon>Metazoa</taxon>
        <taxon>Chordata</taxon>
        <taxon>Craniata</taxon>
        <taxon>Vertebrata</taxon>
        <taxon>Euteleostomi</taxon>
        <taxon>Actinopterygii</taxon>
        <taxon>Neopterygii</taxon>
        <taxon>Teleostei</taxon>
        <taxon>Neoteleostei</taxon>
        <taxon>Acanthomorphata</taxon>
        <taxon>Eupercaria</taxon>
        <taxon>Perciformes</taxon>
        <taxon>Cottioidei</taxon>
        <taxon>Cottales</taxon>
        <taxon>Liparidae</taxon>
        <taxon>Liparis</taxon>
    </lineage>
</organism>
<evidence type="ECO:0000256" key="1">
    <source>
        <dbReference type="SAM" id="MobiDB-lite"/>
    </source>
</evidence>
<accession>A0A4Z2FET0</accession>
<dbReference type="AlphaFoldDB" id="A0A4Z2FET0"/>
<name>A0A4Z2FET0_9TELE</name>
<feature type="compositionally biased region" description="Basic and acidic residues" evidence="1">
    <location>
        <begin position="8"/>
        <end position="30"/>
    </location>
</feature>
<dbReference type="Proteomes" id="UP000314294">
    <property type="component" value="Unassembled WGS sequence"/>
</dbReference>